<sequence>MNRRDAISRVALLMGGTLTAPTMIAFLNGCKTTNETANAANFAFSTDHLNLVSEIAEIIIPKTDTPGAKDAKVGEFVQVMLKDCYYEKDQKSFMAGLEKLDKKDFLKATPEEQTAMLIEAETEAADELKKIGEDRGKAKEAGKTFEEPGVPFFRLMKELTLLGYFTSEQGAQQALEYVPVPGRYDGCVDLKPGQKAWAM</sequence>
<proteinExistence type="predicted"/>
<organism evidence="1 2">
    <name type="scientific">Arundinibacter roseus</name>
    <dbReference type="NCBI Taxonomy" id="2070510"/>
    <lineage>
        <taxon>Bacteria</taxon>
        <taxon>Pseudomonadati</taxon>
        <taxon>Bacteroidota</taxon>
        <taxon>Cytophagia</taxon>
        <taxon>Cytophagales</taxon>
        <taxon>Spirosomataceae</taxon>
        <taxon>Arundinibacter</taxon>
    </lineage>
</organism>
<keyword evidence="2" id="KW-1185">Reference proteome</keyword>
<evidence type="ECO:0000313" key="1">
    <source>
        <dbReference type="EMBL" id="TDB68269.1"/>
    </source>
</evidence>
<comment type="caution">
    <text evidence="1">The sequence shown here is derived from an EMBL/GenBank/DDBJ whole genome shotgun (WGS) entry which is preliminary data.</text>
</comment>
<accession>A0A4R4KNF3</accession>
<evidence type="ECO:0000313" key="2">
    <source>
        <dbReference type="Proteomes" id="UP000295706"/>
    </source>
</evidence>
<gene>
    <name evidence="1" type="ORF">EZE20_02780</name>
</gene>
<dbReference type="Proteomes" id="UP000295706">
    <property type="component" value="Unassembled WGS sequence"/>
</dbReference>
<name>A0A4R4KNF3_9BACT</name>
<dbReference type="Pfam" id="PF13618">
    <property type="entry name" value="Gluconate_2-dh3"/>
    <property type="match status" value="1"/>
</dbReference>
<dbReference type="InterPro" id="IPR027056">
    <property type="entry name" value="Gluconate_2DH_su3"/>
</dbReference>
<dbReference type="AlphaFoldDB" id="A0A4R4KNF3"/>
<reference evidence="1 2" key="1">
    <citation type="submission" date="2019-02" db="EMBL/GenBank/DDBJ databases">
        <title>Arundinibacter roseus gen. nov., sp. nov., a new member of the family Cytophagaceae.</title>
        <authorList>
            <person name="Szuroczki S."/>
            <person name="Khayer B."/>
            <person name="Sproer C."/>
            <person name="Toumi M."/>
            <person name="Szabo A."/>
            <person name="Felfoldi T."/>
            <person name="Schumann P."/>
            <person name="Toth E."/>
        </authorList>
    </citation>
    <scope>NUCLEOTIDE SEQUENCE [LARGE SCALE GENOMIC DNA]</scope>
    <source>
        <strain evidence="1 2">DMA-k-7a</strain>
    </source>
</reference>
<dbReference type="EMBL" id="SMJU01000002">
    <property type="protein sequence ID" value="TDB68269.1"/>
    <property type="molecule type" value="Genomic_DNA"/>
</dbReference>
<dbReference type="OrthoDB" id="6385145at2"/>
<protein>
    <submittedName>
        <fullName evidence="1">Gluconate 2-dehydrogenase subunit 3 family protein</fullName>
    </submittedName>
</protein>